<dbReference type="SUPFAM" id="SSF110849">
    <property type="entry name" value="ParB/Sulfiredoxin"/>
    <property type="match status" value="1"/>
</dbReference>
<gene>
    <name evidence="2" type="ORF">GN277_25365</name>
</gene>
<evidence type="ECO:0000313" key="3">
    <source>
        <dbReference type="Proteomes" id="UP000460412"/>
    </source>
</evidence>
<feature type="region of interest" description="Disordered" evidence="1">
    <location>
        <begin position="1"/>
        <end position="33"/>
    </location>
</feature>
<dbReference type="Proteomes" id="UP000460412">
    <property type="component" value="Unassembled WGS sequence"/>
</dbReference>
<dbReference type="AlphaFoldDB" id="A0A7X3MLC3"/>
<organism evidence="2 3">
    <name type="scientific">Sporofaciens musculi</name>
    <dbReference type="NCBI Taxonomy" id="2681861"/>
    <lineage>
        <taxon>Bacteria</taxon>
        <taxon>Bacillati</taxon>
        <taxon>Bacillota</taxon>
        <taxon>Clostridia</taxon>
        <taxon>Lachnospirales</taxon>
        <taxon>Lachnospiraceae</taxon>
        <taxon>Sporofaciens</taxon>
    </lineage>
</organism>
<proteinExistence type="predicted"/>
<accession>A0A7X3MLC3</accession>
<keyword evidence="3" id="KW-1185">Reference proteome</keyword>
<evidence type="ECO:0000256" key="1">
    <source>
        <dbReference type="SAM" id="MobiDB-lite"/>
    </source>
</evidence>
<reference evidence="2 3" key="1">
    <citation type="submission" date="2019-12" db="EMBL/GenBank/DDBJ databases">
        <title>Sporaefaciens musculi gen. nov., sp. nov., a novel bacterium isolated from the caecum of an obese mouse.</title>
        <authorList>
            <person name="Rasmussen T.S."/>
            <person name="Streidl T."/>
            <person name="Hitch T.C.A."/>
            <person name="Wortmann E."/>
            <person name="Deptula P."/>
            <person name="Hansen M."/>
            <person name="Nielsen D.S."/>
            <person name="Clavel T."/>
            <person name="Vogensen F.K."/>
        </authorList>
    </citation>
    <scope>NUCLEOTIDE SEQUENCE [LARGE SCALE GENOMIC DNA]</scope>
    <source>
        <strain evidence="2 3">WCA-9-b2</strain>
    </source>
</reference>
<dbReference type="EMBL" id="WUQX01000001">
    <property type="protein sequence ID" value="MXP78548.1"/>
    <property type="molecule type" value="Genomic_DNA"/>
</dbReference>
<evidence type="ECO:0008006" key="4">
    <source>
        <dbReference type="Google" id="ProtNLM"/>
    </source>
</evidence>
<dbReference type="InterPro" id="IPR046681">
    <property type="entry name" value="DUF6551"/>
</dbReference>
<sequence length="287" mass="32463">MSSYRKKHNTSKPVKPKPEPALQPDPEYSNPGVVRSIHTNRLTSGLPYQRPVNPKEVERLIREWDERLLDPVTVSFRDGRFYVVDGQHRISAMRKMNGGRGVMVDCKVYDGLTYEQEADLCYKLDKAKKRLSLSQSTNVLAESGTDAEITEVKRLVENGGFIWALGKSHGKTGEIVSTRALLNAYRLLGGASFTRMLQLLWDAWEGDPRSLTAAVLSGMALFVKAYDTEINDKTFISRLSQCDPDEINRRGRADFSTSNTALRFARVILEKYNGQRGGRKLPYRFRG</sequence>
<comment type="caution">
    <text evidence="2">The sequence shown here is derived from an EMBL/GenBank/DDBJ whole genome shotgun (WGS) entry which is preliminary data.</text>
</comment>
<name>A0A7X3MLC3_9FIRM</name>
<protein>
    <recommendedName>
        <fullName evidence="4">ParB/Sulfiredoxin domain-containing protein</fullName>
    </recommendedName>
</protein>
<dbReference type="RefSeq" id="WP_159755322.1">
    <property type="nucleotide sequence ID" value="NZ_WUQX01000001.1"/>
</dbReference>
<dbReference type="Pfam" id="PF20188">
    <property type="entry name" value="DUF6551"/>
    <property type="match status" value="1"/>
</dbReference>
<evidence type="ECO:0000313" key="2">
    <source>
        <dbReference type="EMBL" id="MXP78548.1"/>
    </source>
</evidence>
<feature type="compositionally biased region" description="Basic residues" evidence="1">
    <location>
        <begin position="1"/>
        <end position="10"/>
    </location>
</feature>
<dbReference type="InterPro" id="IPR036086">
    <property type="entry name" value="ParB/Sulfiredoxin_sf"/>
</dbReference>